<dbReference type="EMBL" id="AWGW01000006">
    <property type="protein sequence ID" value="ERK02251.1"/>
    <property type="molecule type" value="Genomic_DNA"/>
</dbReference>
<accession>U2LD71</accession>
<evidence type="ECO:0000313" key="1">
    <source>
        <dbReference type="EMBL" id="ERK02251.1"/>
    </source>
</evidence>
<dbReference type="AlphaFoldDB" id="U2LD71"/>
<protein>
    <submittedName>
        <fullName evidence="1">Uncharacterized protein</fullName>
    </submittedName>
</protein>
<dbReference type="Proteomes" id="UP000017023">
    <property type="component" value="Unassembled WGS sequence"/>
</dbReference>
<proteinExistence type="predicted"/>
<gene>
    <name evidence="1" type="ORF">HMPREF9145_0522</name>
</gene>
<organism evidence="1 2">
    <name type="scientific">Segatella salivae F0493</name>
    <dbReference type="NCBI Taxonomy" id="1395125"/>
    <lineage>
        <taxon>Bacteria</taxon>
        <taxon>Pseudomonadati</taxon>
        <taxon>Bacteroidota</taxon>
        <taxon>Bacteroidia</taxon>
        <taxon>Bacteroidales</taxon>
        <taxon>Prevotellaceae</taxon>
        <taxon>Segatella</taxon>
    </lineage>
</organism>
<dbReference type="PATRIC" id="fig|1395125.3.peg.308"/>
<sequence length="61" mass="7580">MLRFTREDIMLWKKMRSQSVCAFDGRLFINRKNEKTVERYCIQPPLYLILKNFLFQREHQV</sequence>
<name>U2LD71_9BACT</name>
<reference evidence="1 2" key="1">
    <citation type="submission" date="2013-08" db="EMBL/GenBank/DDBJ databases">
        <authorList>
            <person name="Durkin A.S."/>
            <person name="Haft D.R."/>
            <person name="McCorrison J."/>
            <person name="Torralba M."/>
            <person name="Gillis M."/>
            <person name="Haft D.H."/>
            <person name="Methe B."/>
            <person name="Sutton G."/>
            <person name="Nelson K.E."/>
        </authorList>
    </citation>
    <scope>NUCLEOTIDE SEQUENCE [LARGE SCALE GENOMIC DNA]</scope>
    <source>
        <strain evidence="1 2">F0493</strain>
    </source>
</reference>
<evidence type="ECO:0000313" key="2">
    <source>
        <dbReference type="Proteomes" id="UP000017023"/>
    </source>
</evidence>
<comment type="caution">
    <text evidence="1">The sequence shown here is derived from an EMBL/GenBank/DDBJ whole genome shotgun (WGS) entry which is preliminary data.</text>
</comment>